<dbReference type="Pfam" id="PF01131">
    <property type="entry name" value="Topoisom_bac"/>
    <property type="match status" value="1"/>
</dbReference>
<feature type="domain" description="Toprim" evidence="17">
    <location>
        <begin position="662"/>
        <end position="826"/>
    </location>
</feature>
<dbReference type="PROSITE" id="PS52036">
    <property type="entry name" value="ZF_RG_N"/>
    <property type="match status" value="1"/>
</dbReference>
<dbReference type="InterPro" id="IPR013824">
    <property type="entry name" value="Topo_IA_cen_sub1"/>
</dbReference>
<comment type="similarity">
    <text evidence="14">In the C-terminal section; belongs to the type IA topoisomerase family.</text>
</comment>
<dbReference type="Gene3D" id="2.60.510.20">
    <property type="match status" value="1"/>
</dbReference>
<dbReference type="InterPro" id="IPR040569">
    <property type="entry name" value="Znf_Rg"/>
</dbReference>
<dbReference type="InterPro" id="IPR014001">
    <property type="entry name" value="Helicase_ATP-bd"/>
</dbReference>
<feature type="active site" description="O-(5'-phospho-DNA)-tyrosine intermediate" evidence="14">
    <location>
        <position position="1034"/>
    </location>
</feature>
<dbReference type="InterPro" id="IPR027417">
    <property type="entry name" value="P-loop_NTPase"/>
</dbReference>
<evidence type="ECO:0000256" key="13">
    <source>
        <dbReference type="ARBA" id="ARBA00049360"/>
    </source>
</evidence>
<feature type="coiled-coil region" evidence="16">
    <location>
        <begin position="279"/>
        <end position="313"/>
    </location>
</feature>
<dbReference type="GO" id="GO:0005737">
    <property type="term" value="C:cytoplasm"/>
    <property type="evidence" value="ECO:0007669"/>
    <property type="project" value="UniProtKB-SubCell"/>
</dbReference>
<evidence type="ECO:0000256" key="12">
    <source>
        <dbReference type="ARBA" id="ARBA00043976"/>
    </source>
</evidence>
<dbReference type="Gene3D" id="3.40.50.140">
    <property type="match status" value="1"/>
</dbReference>
<feature type="domain" description="Helicase ATP-binding" evidence="18">
    <location>
        <begin position="105"/>
        <end position="281"/>
    </location>
</feature>
<keyword evidence="16" id="KW-0175">Coiled coil</keyword>
<dbReference type="HAMAP" id="MF_01125">
    <property type="entry name" value="Reverse_gyrase"/>
    <property type="match status" value="1"/>
</dbReference>
<dbReference type="InterPro" id="IPR001650">
    <property type="entry name" value="Helicase_C-like"/>
</dbReference>
<comment type="function">
    <text evidence="15">Modifies the topological state of DNA by introducing positive supercoils in an ATP-dependent process, increasing the linking number in steps of +1. Binds to single-stranded DNA, transiently cleaves and then rejoins the ends, introducing a positive supercoil in the process. The scissile phosphodiester is attacked by the catalytic tyrosine of the enzyme, resulting in the formation of a DNA-(5'-phosphotyrosyl)-enzyme intermediate. Involved in rewinding DNA strands in regions of the chromosome that have opened up to allow replication, transcription, DNA repair and/or for DNA protection.</text>
</comment>
<evidence type="ECO:0000256" key="5">
    <source>
        <dbReference type="ARBA" id="ARBA00022741"/>
    </source>
</evidence>
<keyword evidence="10 14" id="KW-0238">DNA-binding</keyword>
<feature type="region of interest" description="Topoisomerase I" evidence="14">
    <location>
        <begin position="658"/>
        <end position="1313"/>
    </location>
</feature>
<dbReference type="EC" id="5.6.2.-" evidence="14"/>
<evidence type="ECO:0000256" key="7">
    <source>
        <dbReference type="ARBA" id="ARBA00022833"/>
    </source>
</evidence>
<name>A0A7C4D8I2_STAMA</name>
<reference evidence="21" key="1">
    <citation type="journal article" date="2020" name="mSystems">
        <title>Genome- and Community-Level Interaction Insights into Carbon Utilization and Element Cycling Functions of Hydrothermarchaeota in Hydrothermal Sediment.</title>
        <authorList>
            <person name="Zhou Z."/>
            <person name="Liu Y."/>
            <person name="Xu W."/>
            <person name="Pan J."/>
            <person name="Luo Z.H."/>
            <person name="Li M."/>
        </authorList>
    </citation>
    <scope>NUCLEOTIDE SEQUENCE [LARGE SCALE GENOMIC DNA]</scope>
    <source>
        <strain evidence="21">SpSt-642</strain>
    </source>
</reference>
<keyword evidence="3 14" id="KW-0963">Cytoplasm</keyword>
<dbReference type="Pfam" id="PF01751">
    <property type="entry name" value="Toprim"/>
    <property type="match status" value="1"/>
</dbReference>
<comment type="caution">
    <text evidence="21">The sequence shown here is derived from an EMBL/GenBank/DDBJ whole genome shotgun (WGS) entry which is preliminary data.</text>
</comment>
<comment type="catalytic activity">
    <reaction evidence="13 14 15">
        <text>ATP + H2O = ADP + phosphate + H(+)</text>
        <dbReference type="Rhea" id="RHEA:13065"/>
        <dbReference type="ChEBI" id="CHEBI:15377"/>
        <dbReference type="ChEBI" id="CHEBI:15378"/>
        <dbReference type="ChEBI" id="CHEBI:30616"/>
        <dbReference type="ChEBI" id="CHEBI:43474"/>
        <dbReference type="ChEBI" id="CHEBI:456216"/>
    </reaction>
</comment>
<dbReference type="PROSITE" id="PS51192">
    <property type="entry name" value="HELICASE_ATP_BIND_1"/>
    <property type="match status" value="1"/>
</dbReference>
<dbReference type="GO" id="GO:0008094">
    <property type="term" value="F:ATP-dependent activity, acting on DNA"/>
    <property type="evidence" value="ECO:0007669"/>
    <property type="project" value="UniProtKB-UniRule"/>
</dbReference>
<feature type="domain" description="Topo IA-type catalytic" evidence="20">
    <location>
        <begin position="842"/>
        <end position="1291"/>
    </location>
</feature>
<dbReference type="PROSITE" id="PS50880">
    <property type="entry name" value="TOPRIM"/>
    <property type="match status" value="1"/>
</dbReference>
<evidence type="ECO:0000259" key="17">
    <source>
        <dbReference type="PROSITE" id="PS50880"/>
    </source>
</evidence>
<keyword evidence="5 14" id="KW-0547">Nucleotide-binding</keyword>
<accession>A0A7C4D8I2</accession>
<dbReference type="GO" id="GO:0005524">
    <property type="term" value="F:ATP binding"/>
    <property type="evidence" value="ECO:0007669"/>
    <property type="project" value="UniProtKB-UniRule"/>
</dbReference>
<evidence type="ECO:0000256" key="4">
    <source>
        <dbReference type="ARBA" id="ARBA00022723"/>
    </source>
</evidence>
<dbReference type="SUPFAM" id="SSF52540">
    <property type="entry name" value="P-loop containing nucleoside triphosphate hydrolases"/>
    <property type="match status" value="2"/>
</dbReference>
<gene>
    <name evidence="14 21" type="primary">rgy</name>
    <name evidence="21" type="ORF">ENU14_03170</name>
</gene>
<dbReference type="InterPro" id="IPR003602">
    <property type="entry name" value="Topo_IA_DNA-bd_dom"/>
</dbReference>
<evidence type="ECO:0000256" key="1">
    <source>
        <dbReference type="ARBA" id="ARBA00004496"/>
    </source>
</evidence>
<dbReference type="GO" id="GO:0008270">
    <property type="term" value="F:zinc ion binding"/>
    <property type="evidence" value="ECO:0007669"/>
    <property type="project" value="UniProtKB-UniRule"/>
</dbReference>
<dbReference type="SMART" id="SM00436">
    <property type="entry name" value="TOP1Bc"/>
    <property type="match status" value="1"/>
</dbReference>
<dbReference type="SMART" id="SM00437">
    <property type="entry name" value="TOP1Ac"/>
    <property type="match status" value="1"/>
</dbReference>
<dbReference type="Gene3D" id="1.10.460.10">
    <property type="entry name" value="Topoisomerase I, domain 2"/>
    <property type="match status" value="1"/>
</dbReference>
<comment type="miscellaneous">
    <text evidence="14">This enzyme is the only unique feature of hyperthermophilic bacteria/archaea known and seems to be essential for adaptation to life at high temperatures. It may play a role in stabilization of DNA at high temperatures.</text>
</comment>
<organism evidence="21">
    <name type="scientific">Staphylothermus marinus</name>
    <dbReference type="NCBI Taxonomy" id="2280"/>
    <lineage>
        <taxon>Archaea</taxon>
        <taxon>Thermoproteota</taxon>
        <taxon>Thermoprotei</taxon>
        <taxon>Desulfurococcales</taxon>
        <taxon>Desulfurococcaceae</taxon>
        <taxon>Staphylothermus</taxon>
    </lineage>
</organism>
<evidence type="ECO:0000259" key="20">
    <source>
        <dbReference type="PROSITE" id="PS52039"/>
    </source>
</evidence>
<dbReference type="InterPro" id="IPR013826">
    <property type="entry name" value="Topo_IA_cen_sub3"/>
</dbReference>
<keyword evidence="4 14" id="KW-0479">Metal-binding</keyword>
<comment type="domain">
    <text evidence="14">Introduction of positive supercoils requires the cooperation of both domains. The helicase-like domain probably does not directly unwind DNA, but more likely acts by driving ATP-dependent conformational changes within the whole enzyme. A beta hairpin in the 'latch' region of the N-terminal domain plays a regulatory role in the enzyme, repressing topoisomerase activity in the absence of ATP and preventing the enzyme from acting as an ATP-independent relaxing enzyme; it also helps to coordinate nucleotide hydrolysis by the ATPase domain with the supercoiling activity of the topoisomerase domain.</text>
</comment>
<dbReference type="CDD" id="cd00186">
    <property type="entry name" value="TOP1Ac"/>
    <property type="match status" value="1"/>
</dbReference>
<dbReference type="InterPro" id="IPR003601">
    <property type="entry name" value="Topo_IA_2"/>
</dbReference>
<evidence type="ECO:0000256" key="14">
    <source>
        <dbReference type="HAMAP-Rule" id="MF_01125"/>
    </source>
</evidence>
<dbReference type="PANTHER" id="PTHR43505:SF1">
    <property type="entry name" value="REVERSE GYRASE"/>
    <property type="match status" value="1"/>
</dbReference>
<evidence type="ECO:0000256" key="2">
    <source>
        <dbReference type="ARBA" id="ARBA00011245"/>
    </source>
</evidence>
<dbReference type="GO" id="GO:0003677">
    <property type="term" value="F:DNA binding"/>
    <property type="evidence" value="ECO:0007669"/>
    <property type="project" value="UniProtKB-UniRule"/>
</dbReference>
<evidence type="ECO:0000256" key="9">
    <source>
        <dbReference type="ARBA" id="ARBA00023029"/>
    </source>
</evidence>
<comment type="subcellular location">
    <subcellularLocation>
        <location evidence="1 14">Cytoplasm</location>
    </subcellularLocation>
</comment>
<keyword evidence="6 14" id="KW-0863">Zinc-finger</keyword>
<dbReference type="GO" id="GO:0160097">
    <property type="term" value="F:reverse gyrase activity"/>
    <property type="evidence" value="ECO:0007669"/>
    <property type="project" value="UniProtKB-UniRule"/>
</dbReference>
<dbReference type="CDD" id="cd18798">
    <property type="entry name" value="SF2_C_reverse_gyrase"/>
    <property type="match status" value="1"/>
</dbReference>
<evidence type="ECO:0000256" key="10">
    <source>
        <dbReference type="ARBA" id="ARBA00023125"/>
    </source>
</evidence>
<dbReference type="Pfam" id="PF00270">
    <property type="entry name" value="DEAD"/>
    <property type="match status" value="1"/>
</dbReference>
<dbReference type="EMBL" id="DTBJ01000022">
    <property type="protein sequence ID" value="HGM58576.1"/>
    <property type="molecule type" value="Genomic_DNA"/>
</dbReference>
<dbReference type="CDD" id="cd17924">
    <property type="entry name" value="DDXDc_reverse_gyrase"/>
    <property type="match status" value="1"/>
</dbReference>
<dbReference type="Gene3D" id="3.40.50.300">
    <property type="entry name" value="P-loop containing nucleotide triphosphate hydrolases"/>
    <property type="match status" value="3"/>
</dbReference>
<keyword evidence="7 14" id="KW-0862">Zinc</keyword>
<comment type="function">
    <text evidence="14">Modifies the topological state of DNA by introducing positive supercoils in an ATP-dependent process, increasing the linking number in steps of +1. Binds to single-stranded DNA, transiently cleaves and then rejoins the ends, introducing a positive supercoil in the process. The scissile phosphodiester is attacked by the catalytic tyrosine of the enzyme, resulting in the formation of a DNA-(5'-phosphotyrosyl)-enzyme intermediate. Probably involved in rewinding DNA strands in regions of the chromosome that have opened up to allow replication, transcription, DNA repair and/or for DNA protection.</text>
</comment>
<evidence type="ECO:0000256" key="6">
    <source>
        <dbReference type="ARBA" id="ARBA00022771"/>
    </source>
</evidence>
<dbReference type="NCBIfam" id="TIGR01054">
    <property type="entry name" value="rgy"/>
    <property type="match status" value="1"/>
</dbReference>
<dbReference type="PROSITE" id="PS52039">
    <property type="entry name" value="TOPO_IA_2"/>
    <property type="match status" value="1"/>
</dbReference>
<dbReference type="GO" id="GO:0006260">
    <property type="term" value="P:DNA replication"/>
    <property type="evidence" value="ECO:0007669"/>
    <property type="project" value="UniProtKB-UniRule"/>
</dbReference>
<protein>
    <recommendedName>
        <fullName evidence="14 15">Reverse gyrase</fullName>
        <ecNumber evidence="14">5.6.2.-</ecNumber>
    </recommendedName>
</protein>
<dbReference type="GO" id="GO:0006265">
    <property type="term" value="P:DNA topological change"/>
    <property type="evidence" value="ECO:0007669"/>
    <property type="project" value="UniProtKB-UniRule"/>
</dbReference>
<keyword evidence="9 14" id="KW-0799">Topoisomerase</keyword>
<dbReference type="SMART" id="SM00490">
    <property type="entry name" value="HELICc"/>
    <property type="match status" value="1"/>
</dbReference>
<dbReference type="InterPro" id="IPR013497">
    <property type="entry name" value="Topo_IA_cen"/>
</dbReference>
<dbReference type="GO" id="GO:0016787">
    <property type="term" value="F:hydrolase activity"/>
    <property type="evidence" value="ECO:0007669"/>
    <property type="project" value="UniProtKB-KW"/>
</dbReference>
<dbReference type="SMART" id="SM00493">
    <property type="entry name" value="TOPRIM"/>
    <property type="match status" value="1"/>
</dbReference>
<feature type="domain" description="RG N-terminal-type" evidence="19">
    <location>
        <begin position="2"/>
        <end position="44"/>
    </location>
</feature>
<keyword evidence="14 21" id="KW-0378">Hydrolase</keyword>
<evidence type="ECO:0000256" key="16">
    <source>
        <dbReference type="SAM" id="Coils"/>
    </source>
</evidence>
<keyword evidence="8 14" id="KW-0067">ATP-binding</keyword>
<dbReference type="SUPFAM" id="SSF56712">
    <property type="entry name" value="Prokaryotic type I DNA topoisomerase"/>
    <property type="match status" value="1"/>
</dbReference>
<comment type="subunit">
    <text evidence="2 14">Monomer.</text>
</comment>
<dbReference type="SMART" id="SM00487">
    <property type="entry name" value="DEXDc"/>
    <property type="match status" value="1"/>
</dbReference>
<sequence>MLDIRYEHGVYQHSCPNCGGENTDYRLIFKAPCPNCLRDDLFEKIKNEIVNKDYLEKITKYYELVNEKKGLSEIVSFHSRIKSFEEFFAKATNGYRLWSAQRTWITRLFKNRSFSIVAPTGTGKTMFALVTSLYFTKEDKSSKVYLVFPTTPLLIQAYKRLLELANRAGIKICSEEENYSDDCIRVIAIHGRLNKNKRDEYIKLINEDRFNILLSTNMFMHRNFELLLNKNFKLIVLDDVDAILRSSRAIRVLFRILGLTDEEIDNVIEYLKVLNKLATKMNENERTEVENKLKELNNRLNEIRSKVKTLVVVSSATGRPRGIYPKLFKIILGFEVGSRSESIRNIVDTYVIPLKTIEETVVDLVKKLGDGGLVFVPLDKGIEYADKIASILNEHGLKTEAFYSGKSINILDKFANGDINVLVGVATYYGVMVRGIDLPDRVKYAIFIGVPRHKFSSKLEKIKPVDLLRILTTMRDVLEGEERRELEIIIGKLSNKIKRISPSALAKLTEDLNKKIAGESVEETPLLKLILNAIDKAKQLLSKPDVWSKLSVKSDIALIRENGTDYILIPDVATYIQASGRTSRLYPGGVTKGLSIIIVDDIRLLNGLKKRMKWLYEEFDIKPLNEINLDDLINEINSDRDRVRKILRGEIEVDKIVELTKTALLIVESPNKAKTIANFFGKPSARLIGDNILVYDVAIGKYVLSIVSSIGHIYELVVDYKNKDNEYGILYLPDKQIFVPVYTDIKKCNRCGHQFTDEVERCPKCGNVNISRKRDIVNVLRDLASEVDVVFIGTDPDTEGEKIGWDLKVLLEPYSREIKRVEFHEITRKAILEAINNPREIDPRLVEAQIVRRVEDRWLGFALSSIVQKYFWSKYCLKLHENLLKLMKKGKKIVKTENSEGNRVKNGLFDCCIEFRNLSAGRVQTPVLGFIIDKFREQLNPINWKYRAVVNIEESINLEIDIDKELYDYIRENLSRKTIFADIRILDVREEIINPPPPFTTDTLLEEASIKLGLSTSKTMEIAQDLFELGLITYHRTDSIRVSDTGIAIARSYLEERFGEKVDEYFKPRTWSTGGAHEAIRPTKPIDPDRLRELVKEGVLILAKPLTNAHYELYRLIFERFIASQMSPARVVKQYIEVSIENYRRTVERVIDVKYHGFLEIYSGYVSIEREIESGKYPVKDIRSMKPPIARFHDVIKWMKINGIGRPSTYAKIVQTLINRKYVAITGKQKALRPTSRGIFIYKELVDHFKDVVDVEVTRRLEEKMKEVEDGKRDYQNVLKELYDELKTKIIENKNVLDKLEKEWSLICRGGIH</sequence>
<evidence type="ECO:0000259" key="19">
    <source>
        <dbReference type="PROSITE" id="PS52036"/>
    </source>
</evidence>
<dbReference type="InterPro" id="IPR011545">
    <property type="entry name" value="DEAD/DEAH_box_helicase_dom"/>
</dbReference>
<dbReference type="PROSITE" id="PS52037">
    <property type="entry name" value="ZF_RG_C"/>
    <property type="match status" value="1"/>
</dbReference>
<evidence type="ECO:0000256" key="8">
    <source>
        <dbReference type="ARBA" id="ARBA00022840"/>
    </source>
</evidence>
<proteinExistence type="inferred from homology"/>
<dbReference type="InterPro" id="IPR023405">
    <property type="entry name" value="Topo_IA_core_domain"/>
</dbReference>
<dbReference type="InterPro" id="IPR006171">
    <property type="entry name" value="TOPRIM_dom"/>
</dbReference>
<feature type="binding site" evidence="14">
    <location>
        <position position="101"/>
    </location>
    <ligand>
        <name>ATP</name>
        <dbReference type="ChEBI" id="CHEBI:30616"/>
    </ligand>
</feature>
<dbReference type="Pfam" id="PF17915">
    <property type="entry name" value="zf_Rg"/>
    <property type="match status" value="1"/>
</dbReference>
<evidence type="ECO:0000256" key="3">
    <source>
        <dbReference type="ARBA" id="ARBA00022490"/>
    </source>
</evidence>
<comment type="cofactor">
    <cofactor evidence="14">
        <name>Zn(2+)</name>
        <dbReference type="ChEBI" id="CHEBI:29105"/>
    </cofactor>
    <text evidence="14">Binds 1 or 2 zinc ions per subunit.</text>
</comment>
<dbReference type="PANTHER" id="PTHR43505">
    <property type="entry name" value="REVERSE GYRASE"/>
    <property type="match status" value="1"/>
</dbReference>
<feature type="coiled-coil region" evidence="16">
    <location>
        <begin position="1258"/>
        <end position="1303"/>
    </location>
</feature>
<dbReference type="Gene3D" id="1.10.290.10">
    <property type="entry name" value="Topoisomerase I, domain 4"/>
    <property type="match status" value="1"/>
</dbReference>
<evidence type="ECO:0000256" key="11">
    <source>
        <dbReference type="ARBA" id="ARBA00023235"/>
    </source>
</evidence>
<comment type="similarity">
    <text evidence="12 14">In the N-terminal section; belongs to the DEAD box helicase family. DDVD subfamily.</text>
</comment>
<evidence type="ECO:0000313" key="21">
    <source>
        <dbReference type="EMBL" id="HGM58576.1"/>
    </source>
</evidence>
<evidence type="ECO:0000256" key="15">
    <source>
        <dbReference type="RuleBase" id="RU004026"/>
    </source>
</evidence>
<keyword evidence="11 14" id="KW-0413">Isomerase</keyword>
<dbReference type="InterPro" id="IPR005736">
    <property type="entry name" value="Reverse_gyrase"/>
</dbReference>
<dbReference type="PRINTS" id="PR00417">
    <property type="entry name" value="PRTPISMRASEI"/>
</dbReference>
<evidence type="ECO:0000259" key="18">
    <source>
        <dbReference type="PROSITE" id="PS51192"/>
    </source>
</evidence>